<feature type="region of interest" description="Disordered" evidence="1">
    <location>
        <begin position="1"/>
        <end position="29"/>
    </location>
</feature>
<reference evidence="3" key="3">
    <citation type="submission" date="2016-03" db="UniProtKB">
        <authorList>
            <consortium name="EnsemblProtists"/>
        </authorList>
    </citation>
    <scope>IDENTIFICATION</scope>
</reference>
<name>L1IB83_GUITC</name>
<proteinExistence type="predicted"/>
<dbReference type="EMBL" id="JH993138">
    <property type="protein sequence ID" value="EKX33526.1"/>
    <property type="molecule type" value="Genomic_DNA"/>
</dbReference>
<feature type="region of interest" description="Disordered" evidence="1">
    <location>
        <begin position="155"/>
        <end position="181"/>
    </location>
</feature>
<dbReference type="RefSeq" id="XP_005820506.1">
    <property type="nucleotide sequence ID" value="XM_005820449.1"/>
</dbReference>
<reference evidence="2 4" key="1">
    <citation type="journal article" date="2012" name="Nature">
        <title>Algal genomes reveal evolutionary mosaicism and the fate of nucleomorphs.</title>
        <authorList>
            <consortium name="DOE Joint Genome Institute"/>
            <person name="Curtis B.A."/>
            <person name="Tanifuji G."/>
            <person name="Burki F."/>
            <person name="Gruber A."/>
            <person name="Irimia M."/>
            <person name="Maruyama S."/>
            <person name="Arias M.C."/>
            <person name="Ball S.G."/>
            <person name="Gile G.H."/>
            <person name="Hirakawa Y."/>
            <person name="Hopkins J.F."/>
            <person name="Kuo A."/>
            <person name="Rensing S.A."/>
            <person name="Schmutz J."/>
            <person name="Symeonidi A."/>
            <person name="Elias M."/>
            <person name="Eveleigh R.J."/>
            <person name="Herman E.K."/>
            <person name="Klute M.J."/>
            <person name="Nakayama T."/>
            <person name="Obornik M."/>
            <person name="Reyes-Prieto A."/>
            <person name="Armbrust E.V."/>
            <person name="Aves S.J."/>
            <person name="Beiko R.G."/>
            <person name="Coutinho P."/>
            <person name="Dacks J.B."/>
            <person name="Durnford D.G."/>
            <person name="Fast N.M."/>
            <person name="Green B.R."/>
            <person name="Grisdale C.J."/>
            <person name="Hempel F."/>
            <person name="Henrissat B."/>
            <person name="Hoppner M.P."/>
            <person name="Ishida K."/>
            <person name="Kim E."/>
            <person name="Koreny L."/>
            <person name="Kroth P.G."/>
            <person name="Liu Y."/>
            <person name="Malik S.B."/>
            <person name="Maier U.G."/>
            <person name="McRose D."/>
            <person name="Mock T."/>
            <person name="Neilson J.A."/>
            <person name="Onodera N.T."/>
            <person name="Poole A.M."/>
            <person name="Pritham E.J."/>
            <person name="Richards T.A."/>
            <person name="Rocap G."/>
            <person name="Roy S.W."/>
            <person name="Sarai C."/>
            <person name="Schaack S."/>
            <person name="Shirato S."/>
            <person name="Slamovits C.H."/>
            <person name="Spencer D.F."/>
            <person name="Suzuki S."/>
            <person name="Worden A.Z."/>
            <person name="Zauner S."/>
            <person name="Barry K."/>
            <person name="Bell C."/>
            <person name="Bharti A.K."/>
            <person name="Crow J.A."/>
            <person name="Grimwood J."/>
            <person name="Kramer R."/>
            <person name="Lindquist E."/>
            <person name="Lucas S."/>
            <person name="Salamov A."/>
            <person name="McFadden G.I."/>
            <person name="Lane C.E."/>
            <person name="Keeling P.J."/>
            <person name="Gray M.W."/>
            <person name="Grigoriev I.V."/>
            <person name="Archibald J.M."/>
        </authorList>
    </citation>
    <scope>NUCLEOTIDE SEQUENCE</scope>
    <source>
        <strain evidence="2 4">CCMP2712</strain>
    </source>
</reference>
<dbReference type="KEGG" id="gtt:GUITHDRAFT_120272"/>
<dbReference type="Proteomes" id="UP000011087">
    <property type="component" value="Unassembled WGS sequence"/>
</dbReference>
<sequence length="181" mass="20216">MAQSREFDDPLPHARYKGHRKPKTEYSVESGKEVPTWSTSLLHCLDNPRMCLCALTGIGVCVIHGHVHDALVSDGCCLSCCQGIITPGECVEVDDNKGFEDEEKTFILRSAEKRTLTEVDPWSRHVCLRIDCAPVVLVGYFEKPRDILKDDGFETVQSEPSSARSEISRQNEPPATQNSLR</sequence>
<dbReference type="EnsemblProtists" id="EKX33526">
    <property type="protein sequence ID" value="EKX33526"/>
    <property type="gene ID" value="GUITHDRAFT_120272"/>
</dbReference>
<dbReference type="HOGENOM" id="CLU_1491760_0_0_1"/>
<dbReference type="AlphaFoldDB" id="L1IB83"/>
<dbReference type="PaxDb" id="55529-EKX33526"/>
<keyword evidence="4" id="KW-1185">Reference proteome</keyword>
<dbReference type="GeneID" id="17290258"/>
<evidence type="ECO:0000313" key="4">
    <source>
        <dbReference type="Proteomes" id="UP000011087"/>
    </source>
</evidence>
<feature type="compositionally biased region" description="Basic and acidic residues" evidence="1">
    <location>
        <begin position="1"/>
        <end position="12"/>
    </location>
</feature>
<protein>
    <submittedName>
        <fullName evidence="2 3">Uncharacterized protein</fullName>
    </submittedName>
</protein>
<evidence type="ECO:0000256" key="1">
    <source>
        <dbReference type="SAM" id="MobiDB-lite"/>
    </source>
</evidence>
<evidence type="ECO:0000313" key="2">
    <source>
        <dbReference type="EMBL" id="EKX33526.1"/>
    </source>
</evidence>
<gene>
    <name evidence="2" type="ORF">GUITHDRAFT_120272</name>
</gene>
<evidence type="ECO:0000313" key="3">
    <source>
        <dbReference type="EnsemblProtists" id="EKX33526"/>
    </source>
</evidence>
<reference evidence="4" key="2">
    <citation type="submission" date="2012-11" db="EMBL/GenBank/DDBJ databases">
        <authorList>
            <person name="Kuo A."/>
            <person name="Curtis B.A."/>
            <person name="Tanifuji G."/>
            <person name="Burki F."/>
            <person name="Gruber A."/>
            <person name="Irimia M."/>
            <person name="Maruyama S."/>
            <person name="Arias M.C."/>
            <person name="Ball S.G."/>
            <person name="Gile G.H."/>
            <person name="Hirakawa Y."/>
            <person name="Hopkins J.F."/>
            <person name="Rensing S.A."/>
            <person name="Schmutz J."/>
            <person name="Symeonidi A."/>
            <person name="Elias M."/>
            <person name="Eveleigh R.J."/>
            <person name="Herman E.K."/>
            <person name="Klute M.J."/>
            <person name="Nakayama T."/>
            <person name="Obornik M."/>
            <person name="Reyes-Prieto A."/>
            <person name="Armbrust E.V."/>
            <person name="Aves S.J."/>
            <person name="Beiko R.G."/>
            <person name="Coutinho P."/>
            <person name="Dacks J.B."/>
            <person name="Durnford D.G."/>
            <person name="Fast N.M."/>
            <person name="Green B.R."/>
            <person name="Grisdale C."/>
            <person name="Hempe F."/>
            <person name="Henrissat B."/>
            <person name="Hoppner M.P."/>
            <person name="Ishida K.-I."/>
            <person name="Kim E."/>
            <person name="Koreny L."/>
            <person name="Kroth P.G."/>
            <person name="Liu Y."/>
            <person name="Malik S.-B."/>
            <person name="Maier U.G."/>
            <person name="McRose D."/>
            <person name="Mock T."/>
            <person name="Neilson J.A."/>
            <person name="Onodera N.T."/>
            <person name="Poole A.M."/>
            <person name="Pritham E.J."/>
            <person name="Richards T.A."/>
            <person name="Rocap G."/>
            <person name="Roy S.W."/>
            <person name="Sarai C."/>
            <person name="Schaack S."/>
            <person name="Shirato S."/>
            <person name="Slamovits C.H."/>
            <person name="Spencer D.F."/>
            <person name="Suzuki S."/>
            <person name="Worden A.Z."/>
            <person name="Zauner S."/>
            <person name="Barry K."/>
            <person name="Bell C."/>
            <person name="Bharti A.K."/>
            <person name="Crow J.A."/>
            <person name="Grimwood J."/>
            <person name="Kramer R."/>
            <person name="Lindquist E."/>
            <person name="Lucas S."/>
            <person name="Salamov A."/>
            <person name="McFadden G.I."/>
            <person name="Lane C.E."/>
            <person name="Keeling P.J."/>
            <person name="Gray M.W."/>
            <person name="Grigoriev I.V."/>
            <person name="Archibald J.M."/>
        </authorList>
    </citation>
    <scope>NUCLEOTIDE SEQUENCE</scope>
    <source>
        <strain evidence="4">CCMP2712</strain>
    </source>
</reference>
<accession>L1IB83</accession>
<organism evidence="2">
    <name type="scientific">Guillardia theta (strain CCMP2712)</name>
    <name type="common">Cryptophyte</name>
    <dbReference type="NCBI Taxonomy" id="905079"/>
    <lineage>
        <taxon>Eukaryota</taxon>
        <taxon>Cryptophyceae</taxon>
        <taxon>Pyrenomonadales</taxon>
        <taxon>Geminigeraceae</taxon>
        <taxon>Guillardia</taxon>
    </lineage>
</organism>
<dbReference type="OrthoDB" id="10575679at2759"/>